<reference evidence="3 4" key="1">
    <citation type="journal article" date="2015" name="Nature">
        <title>rRNA introns, odd ribosomes, and small enigmatic genomes across a large radiation of phyla.</title>
        <authorList>
            <person name="Brown C.T."/>
            <person name="Hug L.A."/>
            <person name="Thomas B.C."/>
            <person name="Sharon I."/>
            <person name="Castelle C.J."/>
            <person name="Singh A."/>
            <person name="Wilkins M.J."/>
            <person name="Williams K.H."/>
            <person name="Banfield J.F."/>
        </authorList>
    </citation>
    <scope>NUCLEOTIDE SEQUENCE [LARGE SCALE GENOMIC DNA]</scope>
</reference>
<dbReference type="AlphaFoldDB" id="A0A0G0L5G7"/>
<name>A0A0G0L5G7_9BACT</name>
<keyword evidence="2" id="KW-0732">Signal</keyword>
<dbReference type="SUPFAM" id="SSF51261">
    <property type="entry name" value="Duplicated hybrid motif"/>
    <property type="match status" value="1"/>
</dbReference>
<feature type="coiled-coil region" evidence="1">
    <location>
        <begin position="25"/>
        <end position="66"/>
    </location>
</feature>
<dbReference type="InterPro" id="IPR011055">
    <property type="entry name" value="Dup_hybrid_motif"/>
</dbReference>
<dbReference type="EMBL" id="LBVL01000001">
    <property type="protein sequence ID" value="KKQ86277.1"/>
    <property type="molecule type" value="Genomic_DNA"/>
</dbReference>
<dbReference type="PATRIC" id="fig|1618570.3.peg.141"/>
<dbReference type="Gene3D" id="6.10.250.3150">
    <property type="match status" value="1"/>
</dbReference>
<gene>
    <name evidence="3" type="ORF">UT08_C0001G0143</name>
</gene>
<organism evidence="3 4">
    <name type="scientific">Candidatus Woesebacteria bacterium GW2011_GWB1_38_8</name>
    <dbReference type="NCBI Taxonomy" id="1618570"/>
    <lineage>
        <taxon>Bacteria</taxon>
        <taxon>Candidatus Woeseibacteriota</taxon>
    </lineage>
</organism>
<evidence type="ECO:0000256" key="1">
    <source>
        <dbReference type="SAM" id="Coils"/>
    </source>
</evidence>
<feature type="chain" id="PRO_5002533264" evidence="2">
    <location>
        <begin position="26"/>
        <end position="384"/>
    </location>
</feature>
<keyword evidence="1" id="KW-0175">Coiled coil</keyword>
<evidence type="ECO:0000256" key="2">
    <source>
        <dbReference type="SAM" id="SignalP"/>
    </source>
</evidence>
<accession>A0A0G0L5G7</accession>
<proteinExistence type="predicted"/>
<evidence type="ECO:0000313" key="4">
    <source>
        <dbReference type="Proteomes" id="UP000034081"/>
    </source>
</evidence>
<dbReference type="Proteomes" id="UP000034081">
    <property type="component" value="Unassembled WGS sequence"/>
</dbReference>
<evidence type="ECO:0000313" key="3">
    <source>
        <dbReference type="EMBL" id="KKQ86277.1"/>
    </source>
</evidence>
<feature type="signal peptide" evidence="2">
    <location>
        <begin position="1"/>
        <end position="25"/>
    </location>
</feature>
<sequence>MNKLAKILLTGLLVLFFTTSTNIKAETETERLERLNNEIQQYEQEIQKLKSQASTLSNQIAQYDAQVRLTTLKVEQTQEKITLLGGRINQLEFSLQALANAFASRVVHSYKMTRLYQPLLMLLTSNDITTTFESYHYLQKIQKSDRDLLVRLEDAQVTYTHEKENQEVLKKELEEQKKVLGTQKAAKATLLEQTRNDEKKYQQLLSAARAEFEAIQAIIAGKGQEEEVGKVSQGQRIASIIQGPSCNSSGGHLHFIVSQSGNTQNPFSQLKNIDFENCSGSSCGSSDGDPFNPSGSWDWPINPKVKFTQGYGSTWAVRNTWVGRVYSFHNGIDIDSGSSPEIRAVRAGTLYQGSYSGSSGCRLRYVRIDHDDSDLETFYLHINY</sequence>
<feature type="coiled-coil region" evidence="1">
    <location>
        <begin position="163"/>
        <end position="211"/>
    </location>
</feature>
<dbReference type="CDD" id="cd12797">
    <property type="entry name" value="M23_peptidase"/>
    <property type="match status" value="1"/>
</dbReference>
<comment type="caution">
    <text evidence="3">The sequence shown here is derived from an EMBL/GenBank/DDBJ whole genome shotgun (WGS) entry which is preliminary data.</text>
</comment>
<dbReference type="Gene3D" id="2.70.70.10">
    <property type="entry name" value="Glucose Permease (Domain IIA)"/>
    <property type="match status" value="1"/>
</dbReference>
<protein>
    <submittedName>
        <fullName evidence="3">Endopeptidase lytE</fullName>
    </submittedName>
</protein>
<dbReference type="STRING" id="1618570.UT08_C0001G0143"/>